<dbReference type="AlphaFoldDB" id="G2JCH9"/>
<keyword evidence="3" id="KW-1185">Reference proteome</keyword>
<name>G2JCH9_CALS8</name>
<accession>G2JCH9</accession>
<dbReference type="Proteomes" id="UP000000256">
    <property type="component" value="Chromosome"/>
</dbReference>
<keyword evidence="1" id="KW-1133">Transmembrane helix</keyword>
<dbReference type="EMBL" id="CP000679">
    <property type="protein sequence ID" value="AEN71929.1"/>
    <property type="molecule type" value="Genomic_DNA"/>
</dbReference>
<dbReference type="STRING" id="351627.Csac_3033"/>
<dbReference type="RefSeq" id="WP_011918113.1">
    <property type="nucleotide sequence ID" value="NC_009437.1"/>
</dbReference>
<proteinExistence type="predicted"/>
<sequence length="69" mass="7570">MKEFLYLISMIAAGLGIGTYLTCAILYSSAVPFDVMKKQNVVKLSTVKSVFWLFVVLTAALVVIAQLIK</sequence>
<keyword evidence="1" id="KW-0472">Membrane</keyword>
<evidence type="ECO:0000256" key="1">
    <source>
        <dbReference type="SAM" id="Phobius"/>
    </source>
</evidence>
<dbReference type="HOGENOM" id="CLU_2768058_0_0_9"/>
<gene>
    <name evidence="2" type="ordered locus">Csac_3033</name>
</gene>
<evidence type="ECO:0000313" key="3">
    <source>
        <dbReference type="Proteomes" id="UP000000256"/>
    </source>
</evidence>
<protein>
    <submittedName>
        <fullName evidence="2">Uncharacterized protein</fullName>
    </submittedName>
</protein>
<organism evidence="2 3">
    <name type="scientific">Caldicellulosiruptor saccharolyticus (strain ATCC 43494 / DSM 8903 / Tp8T 6331)</name>
    <dbReference type="NCBI Taxonomy" id="351627"/>
    <lineage>
        <taxon>Bacteria</taxon>
        <taxon>Bacillati</taxon>
        <taxon>Bacillota</taxon>
        <taxon>Bacillota incertae sedis</taxon>
        <taxon>Caldicellulosiruptorales</taxon>
        <taxon>Caldicellulosiruptoraceae</taxon>
        <taxon>Caldicellulosiruptor</taxon>
    </lineage>
</organism>
<keyword evidence="1" id="KW-0812">Transmembrane</keyword>
<reference evidence="2 3" key="1">
    <citation type="journal article" date="2008" name="Appl. Environ. Microbiol.">
        <title>Hydrogenomics of the extremely thermophilic bacterium Caldicellulosiruptor saccharolyticus.</title>
        <authorList>
            <person name="van de Werken H.J."/>
            <person name="Verhaart M.R."/>
            <person name="VanFossen A.L."/>
            <person name="Willquist K."/>
            <person name="Lewis D.L."/>
            <person name="Nichols J.D."/>
            <person name="Goorissen H.P."/>
            <person name="Mongodin E.F."/>
            <person name="Nelson K.E."/>
            <person name="van Niel E.W."/>
            <person name="Stams A.J."/>
            <person name="Ward D.E."/>
            <person name="de Vos W.M."/>
            <person name="van der Oost J."/>
            <person name="Kelly R.M."/>
            <person name="Kengen S.W."/>
        </authorList>
    </citation>
    <scope>NUCLEOTIDE SEQUENCE [LARGE SCALE GENOMIC DNA]</scope>
    <source>
        <strain evidence="3">ATCC 43494 / DSM 8903 / Tp8T 6331</strain>
    </source>
</reference>
<evidence type="ECO:0000313" key="2">
    <source>
        <dbReference type="EMBL" id="AEN71929.1"/>
    </source>
</evidence>
<feature type="transmembrane region" description="Helical" evidence="1">
    <location>
        <begin position="50"/>
        <end position="68"/>
    </location>
</feature>
<dbReference type="OrthoDB" id="1716957at2"/>
<feature type="transmembrane region" description="Helical" evidence="1">
    <location>
        <begin position="7"/>
        <end position="30"/>
    </location>
</feature>
<dbReference type="KEGG" id="csc:Csac_3033"/>